<reference evidence="1" key="1">
    <citation type="submission" date="2018-05" db="EMBL/GenBank/DDBJ databases">
        <authorList>
            <person name="Lanie J.A."/>
            <person name="Ng W.-L."/>
            <person name="Kazmierczak K.M."/>
            <person name="Andrzejewski T.M."/>
            <person name="Davidsen T.M."/>
            <person name="Wayne K.J."/>
            <person name="Tettelin H."/>
            <person name="Glass J.I."/>
            <person name="Rusch D."/>
            <person name="Podicherti R."/>
            <person name="Tsui H.-C.T."/>
            <person name="Winkler M.E."/>
        </authorList>
    </citation>
    <scope>NUCLEOTIDE SEQUENCE</scope>
</reference>
<gene>
    <name evidence="1" type="ORF">METZ01_LOCUS448730</name>
</gene>
<feature type="non-terminal residue" evidence="1">
    <location>
        <position position="1"/>
    </location>
</feature>
<dbReference type="GO" id="GO:0003824">
    <property type="term" value="F:catalytic activity"/>
    <property type="evidence" value="ECO:0007669"/>
    <property type="project" value="InterPro"/>
</dbReference>
<feature type="non-terminal residue" evidence="1">
    <location>
        <position position="257"/>
    </location>
</feature>
<accession>A0A382ZJX2</accession>
<dbReference type="EMBL" id="UINC01184592">
    <property type="protein sequence ID" value="SVD95876.1"/>
    <property type="molecule type" value="Genomic_DNA"/>
</dbReference>
<dbReference type="AlphaFoldDB" id="A0A382ZJX2"/>
<sequence length="257" mass="29033">KEIAVVASWVDNGAPRGNSKDAPPPLKLDNLNEWAFGEPDLIVSMKNGFQIPAEGADFYPSEIVDSGLTEDRYMKWVQVLTTASCCTHHEHVYAYVEGEENSDDNTGSVHVTEYVMGNNGDYFLDGVGKLLKAHSKFRFSPHYHPWGEETHDISRVGIKFYPKGVVPELEVTSHRIRTSVGNDWMLNREKVEDLLLREGHDLPLDGDTPLDAFLDENAVNSLSQLSIPPNTVARSERYFRLEQPALVLNFQPHMHFR</sequence>
<evidence type="ECO:0000313" key="1">
    <source>
        <dbReference type="EMBL" id="SVD95876.1"/>
    </source>
</evidence>
<protein>
    <submittedName>
        <fullName evidence="1">Uncharacterized protein</fullName>
    </submittedName>
</protein>
<dbReference type="InterPro" id="IPR008977">
    <property type="entry name" value="PHM/PNGase_F_dom_sf"/>
</dbReference>
<dbReference type="SUPFAM" id="SSF49742">
    <property type="entry name" value="PHM/PNGase F"/>
    <property type="match status" value="1"/>
</dbReference>
<name>A0A382ZJX2_9ZZZZ</name>
<proteinExistence type="predicted"/>
<organism evidence="1">
    <name type="scientific">marine metagenome</name>
    <dbReference type="NCBI Taxonomy" id="408172"/>
    <lineage>
        <taxon>unclassified sequences</taxon>
        <taxon>metagenomes</taxon>
        <taxon>ecological metagenomes</taxon>
    </lineage>
</organism>